<dbReference type="InterPro" id="IPR023996">
    <property type="entry name" value="TonB-dep_OMP_SusC/RagA"/>
</dbReference>
<dbReference type="InterPro" id="IPR011662">
    <property type="entry name" value="Secretin/TonB_short_N"/>
</dbReference>
<dbReference type="Pfam" id="PF07715">
    <property type="entry name" value="Plug"/>
    <property type="match status" value="1"/>
</dbReference>
<evidence type="ECO:0000256" key="6">
    <source>
        <dbReference type="SAM" id="SignalP"/>
    </source>
</evidence>
<accession>A0A9E2W8Z2</accession>
<evidence type="ECO:0000259" key="7">
    <source>
        <dbReference type="SMART" id="SM00965"/>
    </source>
</evidence>
<dbReference type="InterPro" id="IPR012910">
    <property type="entry name" value="Plug_dom"/>
</dbReference>
<dbReference type="InterPro" id="IPR023997">
    <property type="entry name" value="TonB-dep_OMP_SusC/RagA_CS"/>
</dbReference>
<sequence>MKLTSILILATALHVYANGVAQEKITLSAKNESLEKIFSAVEKQTGYVFFFDEEILKNAKPVSIKAENLSIDKFLDAILLNQSLRYSFQNKTIIISRQDPNRVVYTRPAVSAEPPIEAAAAFDIRGRIVGDKGAPLASASVNLKPLNIGTSTNESGVFVFPNVPAGNYTLEISSVGYSKITKKVTVSNEPVSLSFMMELVPVEEKEIVISTGYSSKKTGEITGSVQRISGDELRKGLTTSDPTSLLKGRTTGIYISEQNAGDPTSSGGQIFLRGQSSIAGVGVDQVNEFVMPALNYGPLIVLDGVIMPNQNLKELVTAQEIQDITVLKDAAATAVYGSRAAAGVIVVTTKRGRDVKPRLSVEAKYGFNQPNQGTMKFMNAQELYDYQKQYYTADYGVNQASLSPRYPTVEDYLKYKLPTQEAVANGYDWSRFTFMPSRTMEANLAASGGNDRTKYYFGGTYYNEKATGVQNSLIRGTFRMNLDTRLTDRLSLGVALNGILNNGKRDPDGNVTTYYSMIPWANPYDANGNITQTLNYKLDGANVVTDNPLFNKMYNFYTIQSQLFSGSVRLDYRITDWLSISSTNSGSLNYSKNQKYVDVRTYSGSGTWYAPQGFLGTNTNNLSNYLTSNQLNFRKKFGDHALRALVAMEYGQTTNDYTTTNVNQVRAGYPQISLARQVGAEYDFSIYGIPQTKSGNVEGGKDVKALFSAFGEVGYTYKDKYTVSGSVRSDASSSFGADNRYGNFYSGGAAWIVSKENFMRNVSWVDNLKLRGSYGTTGSQLGDNFLTQTLYDPRTLYSGQGGATISVLGNPNLKWEVTKILSGGIDFTIFKKLDVTVDAYNRRSEDLLQKVTLPPTYGFPTQWQNVASVQNRGIEVLMNARIINRKNFQWSASFNFSHNVNKILSVANDSLAQGWGSTGYYLNKGDDINALKAVKYAGVDPQTGKPLFEKLIFDGSGSKTGVEYVNTVAEAGAAVDNRQNQTMGSFQPKYYGGLTNSFTYKQFSLNILITYALKYVMSDGLAQQNQGTSPADFNQLKYRNNQTVWTTPGQTNATEPWIYYQANTSYYGSGKYIHDASNASLRSVRLSYDLPAATLSKLKLSNCTFYFSGDNLYTIYSKSIVASNPEGPSVGEAQDFGQSSFRLGIPRKYNFGIQLTF</sequence>
<keyword evidence="6" id="KW-0732">Signal</keyword>
<feature type="domain" description="Secretin/TonB short N-terminal" evidence="7">
    <location>
        <begin position="47"/>
        <end position="98"/>
    </location>
</feature>
<evidence type="ECO:0000256" key="3">
    <source>
        <dbReference type="ARBA" id="ARBA00023237"/>
    </source>
</evidence>
<evidence type="ECO:0000256" key="5">
    <source>
        <dbReference type="RuleBase" id="RU003357"/>
    </source>
</evidence>
<keyword evidence="4" id="KW-0812">Transmembrane</keyword>
<organism evidence="8 9">
    <name type="scientific">Pinibacter aurantiacus</name>
    <dbReference type="NCBI Taxonomy" id="2851599"/>
    <lineage>
        <taxon>Bacteria</taxon>
        <taxon>Pseudomonadati</taxon>
        <taxon>Bacteroidota</taxon>
        <taxon>Chitinophagia</taxon>
        <taxon>Chitinophagales</taxon>
        <taxon>Chitinophagaceae</taxon>
        <taxon>Pinibacter</taxon>
    </lineage>
</organism>
<dbReference type="Pfam" id="PF00593">
    <property type="entry name" value="TonB_dep_Rec_b-barrel"/>
    <property type="match status" value="1"/>
</dbReference>
<keyword evidence="3 4" id="KW-0998">Cell outer membrane</keyword>
<keyword evidence="1 4" id="KW-0813">Transport</keyword>
<evidence type="ECO:0000256" key="4">
    <source>
        <dbReference type="PROSITE-ProRule" id="PRU01360"/>
    </source>
</evidence>
<comment type="similarity">
    <text evidence="4 5">Belongs to the TonB-dependent receptor family.</text>
</comment>
<proteinExistence type="inferred from homology"/>
<reference evidence="8" key="1">
    <citation type="submission" date="2021-06" db="EMBL/GenBank/DDBJ databases">
        <authorList>
            <person name="Huq M.A."/>
        </authorList>
    </citation>
    <scope>NUCLEOTIDE SEQUENCE</scope>
    <source>
        <strain evidence="8">MAH-26</strain>
    </source>
</reference>
<evidence type="ECO:0000313" key="8">
    <source>
        <dbReference type="EMBL" id="MBV4359251.1"/>
    </source>
</evidence>
<dbReference type="PROSITE" id="PS52016">
    <property type="entry name" value="TONB_DEPENDENT_REC_3"/>
    <property type="match status" value="1"/>
</dbReference>
<dbReference type="InterPro" id="IPR039426">
    <property type="entry name" value="TonB-dep_rcpt-like"/>
</dbReference>
<dbReference type="InterPro" id="IPR000531">
    <property type="entry name" value="Beta-barrel_TonB"/>
</dbReference>
<dbReference type="SMART" id="SM00965">
    <property type="entry name" value="STN"/>
    <property type="match status" value="1"/>
</dbReference>
<keyword evidence="4" id="KW-1134">Transmembrane beta strand</keyword>
<evidence type="ECO:0000313" key="9">
    <source>
        <dbReference type="Proteomes" id="UP000812270"/>
    </source>
</evidence>
<evidence type="ECO:0000256" key="2">
    <source>
        <dbReference type="ARBA" id="ARBA00023136"/>
    </source>
</evidence>
<dbReference type="NCBIfam" id="TIGR04056">
    <property type="entry name" value="OMP_RagA_SusC"/>
    <property type="match status" value="1"/>
</dbReference>
<keyword evidence="9" id="KW-1185">Reference proteome</keyword>
<dbReference type="Proteomes" id="UP000812270">
    <property type="component" value="Unassembled WGS sequence"/>
</dbReference>
<comment type="subcellular location">
    <subcellularLocation>
        <location evidence="4">Cell outer membrane</location>
        <topology evidence="4">Multi-pass membrane protein</topology>
    </subcellularLocation>
</comment>
<keyword evidence="5" id="KW-0798">TonB box</keyword>
<dbReference type="NCBIfam" id="TIGR04057">
    <property type="entry name" value="SusC_RagA_signa"/>
    <property type="match status" value="1"/>
</dbReference>
<dbReference type="Pfam" id="PF07660">
    <property type="entry name" value="STN"/>
    <property type="match status" value="1"/>
</dbReference>
<name>A0A9E2W8Z2_9BACT</name>
<comment type="caution">
    <text evidence="8">The sequence shown here is derived from an EMBL/GenBank/DDBJ whole genome shotgun (WGS) entry which is preliminary data.</text>
</comment>
<dbReference type="EMBL" id="JAHSPG010000015">
    <property type="protein sequence ID" value="MBV4359251.1"/>
    <property type="molecule type" value="Genomic_DNA"/>
</dbReference>
<feature type="signal peptide" evidence="6">
    <location>
        <begin position="1"/>
        <end position="17"/>
    </location>
</feature>
<gene>
    <name evidence="8" type="ORF">KTO63_18935</name>
</gene>
<dbReference type="RefSeq" id="WP_217793266.1">
    <property type="nucleotide sequence ID" value="NZ_JAHSPG010000015.1"/>
</dbReference>
<dbReference type="GO" id="GO:0009279">
    <property type="term" value="C:cell outer membrane"/>
    <property type="evidence" value="ECO:0007669"/>
    <property type="project" value="UniProtKB-SubCell"/>
</dbReference>
<keyword evidence="2 4" id="KW-0472">Membrane</keyword>
<dbReference type="AlphaFoldDB" id="A0A9E2W8Z2"/>
<feature type="chain" id="PRO_5038738826" evidence="6">
    <location>
        <begin position="18"/>
        <end position="1157"/>
    </location>
</feature>
<protein>
    <submittedName>
        <fullName evidence="8">SusC/RagA family TonB-linked outer membrane protein</fullName>
    </submittedName>
</protein>
<evidence type="ECO:0000256" key="1">
    <source>
        <dbReference type="ARBA" id="ARBA00022448"/>
    </source>
</evidence>
<dbReference type="Pfam" id="PF13715">
    <property type="entry name" value="CarbopepD_reg_2"/>
    <property type="match status" value="1"/>
</dbReference>